<dbReference type="EMBL" id="VWRN01000023">
    <property type="protein sequence ID" value="KAA6127968.1"/>
    <property type="molecule type" value="Genomic_DNA"/>
</dbReference>
<gene>
    <name evidence="2" type="ORF">F1599_07215</name>
</gene>
<evidence type="ECO:0000256" key="1">
    <source>
        <dbReference type="SAM" id="MobiDB-lite"/>
    </source>
</evidence>
<dbReference type="AlphaFoldDB" id="A0A5M8AVV9"/>
<feature type="region of interest" description="Disordered" evidence="1">
    <location>
        <begin position="74"/>
        <end position="100"/>
    </location>
</feature>
<proteinExistence type="predicted"/>
<name>A0A5M8AVV9_9BURK</name>
<accession>A0A5M8AVV9</accession>
<keyword evidence="3" id="KW-1185">Reference proteome</keyword>
<evidence type="ECO:0000313" key="3">
    <source>
        <dbReference type="Proteomes" id="UP000324324"/>
    </source>
</evidence>
<protein>
    <submittedName>
        <fullName evidence="2">Uncharacterized protein</fullName>
    </submittedName>
</protein>
<evidence type="ECO:0000313" key="2">
    <source>
        <dbReference type="EMBL" id="KAA6127968.1"/>
    </source>
</evidence>
<organism evidence="2 3">
    <name type="scientific">Cupriavidus cauae</name>
    <dbReference type="NCBI Taxonomy" id="2608999"/>
    <lineage>
        <taxon>Bacteria</taxon>
        <taxon>Pseudomonadati</taxon>
        <taxon>Pseudomonadota</taxon>
        <taxon>Betaproteobacteria</taxon>
        <taxon>Burkholderiales</taxon>
        <taxon>Burkholderiaceae</taxon>
        <taxon>Cupriavidus</taxon>
    </lineage>
</organism>
<comment type="caution">
    <text evidence="2">The sequence shown here is derived from an EMBL/GenBank/DDBJ whole genome shotgun (WGS) entry which is preliminary data.</text>
</comment>
<sequence>MAENLRVRSGISKGWIMPNRYITRLFRGSSGPAILRRLMLPGLAAGIAARIRNTEDGGGGLEFNRPAVARMPANRAVPAPSAWPRTRDGAILPRSAPRSQ</sequence>
<dbReference type="RefSeq" id="WP_150082641.1">
    <property type="nucleotide sequence ID" value="NZ_VWRN01000023.1"/>
</dbReference>
<reference evidence="2 3" key="1">
    <citation type="submission" date="2019-09" db="EMBL/GenBank/DDBJ databases">
        <title>Isolation of a novel species in the genus Cupriavidus from patients with sepsis using whole genome sequencing.</title>
        <authorList>
            <person name="Kweon O.J."/>
            <person name="Lee M.-K."/>
        </authorList>
    </citation>
    <scope>NUCLEOTIDE SEQUENCE [LARGE SCALE GENOMIC DNA]</scope>
    <source>
        <strain evidence="2 3">MKL-01</strain>
    </source>
</reference>
<dbReference type="Proteomes" id="UP000324324">
    <property type="component" value="Unassembled WGS sequence"/>
</dbReference>